<evidence type="ECO:0000313" key="4">
    <source>
        <dbReference type="Proteomes" id="UP000559256"/>
    </source>
</evidence>
<comment type="caution">
    <text evidence="3">The sequence shown here is derived from an EMBL/GenBank/DDBJ whole genome shotgun (WGS) entry which is preliminary data.</text>
</comment>
<dbReference type="Proteomes" id="UP000559256">
    <property type="component" value="Unassembled WGS sequence"/>
</dbReference>
<dbReference type="InterPro" id="IPR012337">
    <property type="entry name" value="RNaseH-like_sf"/>
</dbReference>
<evidence type="ECO:0000313" key="3">
    <source>
        <dbReference type="EMBL" id="KAF5336258.1"/>
    </source>
</evidence>
<evidence type="ECO:0000256" key="1">
    <source>
        <dbReference type="ARBA" id="ARBA00022884"/>
    </source>
</evidence>
<accession>A0A8H5C7A5</accession>
<dbReference type="GO" id="GO:0015074">
    <property type="term" value="P:DNA integration"/>
    <property type="evidence" value="ECO:0007669"/>
    <property type="project" value="InterPro"/>
</dbReference>
<name>A0A8H5C7A5_9AGAR</name>
<dbReference type="AlphaFoldDB" id="A0A8H5C7A5"/>
<dbReference type="EMBL" id="JAACJM010000229">
    <property type="protein sequence ID" value="KAF5336258.1"/>
    <property type="molecule type" value="Genomic_DNA"/>
</dbReference>
<dbReference type="InterPro" id="IPR001584">
    <property type="entry name" value="Integrase_cat-core"/>
</dbReference>
<proteinExistence type="predicted"/>
<dbReference type="GO" id="GO:0003723">
    <property type="term" value="F:RNA binding"/>
    <property type="evidence" value="ECO:0007669"/>
    <property type="project" value="UniProtKB-KW"/>
</dbReference>
<sequence>MKKLVELMKNRTAEMIITILSTLKTKAKVQTGRKLKRIRMDNAPEWALMQEWTTKHGIEHEFTAPYTSPSNSIAECGVGVLLEGTRQHYLILVFLLHGGDMQQCLLHMFRIYFQTQAGTYQKNCGLANIKTSPISI</sequence>
<feature type="domain" description="Integrase catalytic" evidence="2">
    <location>
        <begin position="1"/>
        <end position="136"/>
    </location>
</feature>
<keyword evidence="4" id="KW-1185">Reference proteome</keyword>
<protein>
    <recommendedName>
        <fullName evidence="2">Integrase catalytic domain-containing protein</fullName>
    </recommendedName>
</protein>
<keyword evidence="1" id="KW-0694">RNA-binding</keyword>
<dbReference type="PROSITE" id="PS50994">
    <property type="entry name" value="INTEGRASE"/>
    <property type="match status" value="1"/>
</dbReference>
<dbReference type="GO" id="GO:0005634">
    <property type="term" value="C:nucleus"/>
    <property type="evidence" value="ECO:0007669"/>
    <property type="project" value="UniProtKB-ARBA"/>
</dbReference>
<reference evidence="3 4" key="1">
    <citation type="journal article" date="2020" name="ISME J.">
        <title>Uncovering the hidden diversity of litter-decomposition mechanisms in mushroom-forming fungi.</title>
        <authorList>
            <person name="Floudas D."/>
            <person name="Bentzer J."/>
            <person name="Ahren D."/>
            <person name="Johansson T."/>
            <person name="Persson P."/>
            <person name="Tunlid A."/>
        </authorList>
    </citation>
    <scope>NUCLEOTIDE SEQUENCE [LARGE SCALE GENOMIC DNA]</scope>
    <source>
        <strain evidence="3 4">CBS 291.85</strain>
    </source>
</reference>
<dbReference type="InterPro" id="IPR036397">
    <property type="entry name" value="RNaseH_sf"/>
</dbReference>
<dbReference type="SUPFAM" id="SSF53098">
    <property type="entry name" value="Ribonuclease H-like"/>
    <property type="match status" value="1"/>
</dbReference>
<gene>
    <name evidence="3" type="ORF">D9758_016060</name>
</gene>
<dbReference type="Gene3D" id="3.30.420.10">
    <property type="entry name" value="Ribonuclease H-like superfamily/Ribonuclease H"/>
    <property type="match status" value="1"/>
</dbReference>
<organism evidence="3 4">
    <name type="scientific">Tetrapyrgos nigripes</name>
    <dbReference type="NCBI Taxonomy" id="182062"/>
    <lineage>
        <taxon>Eukaryota</taxon>
        <taxon>Fungi</taxon>
        <taxon>Dikarya</taxon>
        <taxon>Basidiomycota</taxon>
        <taxon>Agaricomycotina</taxon>
        <taxon>Agaricomycetes</taxon>
        <taxon>Agaricomycetidae</taxon>
        <taxon>Agaricales</taxon>
        <taxon>Marasmiineae</taxon>
        <taxon>Marasmiaceae</taxon>
        <taxon>Tetrapyrgos</taxon>
    </lineage>
</organism>
<dbReference type="OrthoDB" id="7691805at2759"/>
<evidence type="ECO:0000259" key="2">
    <source>
        <dbReference type="PROSITE" id="PS50994"/>
    </source>
</evidence>